<dbReference type="GO" id="GO:0051082">
    <property type="term" value="F:unfolded protein binding"/>
    <property type="evidence" value="ECO:0007669"/>
    <property type="project" value="InterPro"/>
</dbReference>
<organism evidence="11 12">
    <name type="scientific">Rhinopithecus roxellana</name>
    <name type="common">Golden snub-nosed monkey</name>
    <name type="synonym">Pygathrix roxellana</name>
    <dbReference type="NCBI Taxonomy" id="61622"/>
    <lineage>
        <taxon>Eukaryota</taxon>
        <taxon>Metazoa</taxon>
        <taxon>Chordata</taxon>
        <taxon>Craniata</taxon>
        <taxon>Vertebrata</taxon>
        <taxon>Euteleostomi</taxon>
        <taxon>Mammalia</taxon>
        <taxon>Eutheria</taxon>
        <taxon>Euarchontoglires</taxon>
        <taxon>Primates</taxon>
        <taxon>Haplorrhini</taxon>
        <taxon>Catarrhini</taxon>
        <taxon>Cercopithecidae</taxon>
        <taxon>Colobinae</taxon>
        <taxon>Rhinopithecus</taxon>
    </lineage>
</organism>
<evidence type="ECO:0000313" key="12">
    <source>
        <dbReference type="Proteomes" id="UP000233200"/>
    </source>
</evidence>
<comment type="subcellular location">
    <subcellularLocation>
        <location evidence="1">Cytoplasm</location>
    </subcellularLocation>
</comment>
<evidence type="ECO:0000256" key="9">
    <source>
        <dbReference type="ARBA" id="ARBA00093360"/>
    </source>
</evidence>
<dbReference type="InterPro" id="IPR002194">
    <property type="entry name" value="Chaperonin_TCP-1_CS"/>
</dbReference>
<dbReference type="PANTHER" id="PTHR11353">
    <property type="entry name" value="CHAPERONIN"/>
    <property type="match status" value="1"/>
</dbReference>
<dbReference type="Ensembl" id="ENSRROT00000066139.1">
    <property type="protein sequence ID" value="ENSRROP00000041638.1"/>
    <property type="gene ID" value="ENSRROG00000043977.1"/>
</dbReference>
<protein>
    <recommendedName>
        <fullName evidence="13">T-complex protein 1 subunit delta</fullName>
    </recommendedName>
</protein>
<comment type="catalytic activity">
    <reaction evidence="8">
        <text>ATP + H2O = ADP + phosphate + H(+)</text>
        <dbReference type="Rhea" id="RHEA:13065"/>
        <dbReference type="ChEBI" id="CHEBI:15377"/>
        <dbReference type="ChEBI" id="CHEBI:15378"/>
        <dbReference type="ChEBI" id="CHEBI:30616"/>
        <dbReference type="ChEBI" id="CHEBI:43474"/>
        <dbReference type="ChEBI" id="CHEBI:456216"/>
    </reaction>
</comment>
<keyword evidence="6" id="KW-0067">ATP-binding</keyword>
<keyword evidence="5" id="KW-0378">Hydrolase</keyword>
<evidence type="ECO:0000256" key="8">
    <source>
        <dbReference type="ARBA" id="ARBA00049360"/>
    </source>
</evidence>
<dbReference type="InterPro" id="IPR027410">
    <property type="entry name" value="TCP-1-like_intermed_sf"/>
</dbReference>
<reference evidence="11" key="1">
    <citation type="submission" date="2025-08" db="UniProtKB">
        <authorList>
            <consortium name="Ensembl"/>
        </authorList>
    </citation>
    <scope>IDENTIFICATION</scope>
</reference>
<dbReference type="GO" id="GO:0005524">
    <property type="term" value="F:ATP binding"/>
    <property type="evidence" value="ECO:0007669"/>
    <property type="project" value="UniProtKB-KW"/>
</dbReference>
<evidence type="ECO:0000256" key="3">
    <source>
        <dbReference type="ARBA" id="ARBA00022490"/>
    </source>
</evidence>
<evidence type="ECO:0000256" key="2">
    <source>
        <dbReference type="ARBA" id="ARBA00008020"/>
    </source>
</evidence>
<dbReference type="Gene3D" id="3.50.7.10">
    <property type="entry name" value="GroEL"/>
    <property type="match status" value="2"/>
</dbReference>
<dbReference type="InterPro" id="IPR027413">
    <property type="entry name" value="GROEL-like_equatorial_sf"/>
</dbReference>
<dbReference type="AlphaFoldDB" id="A0A2K6RKS3"/>
<comment type="function">
    <text evidence="9">Component of the chaperonin-containing T-complex (TRiC), a molecular chaperone complex that assists the folding of actin, tubulin and other proteins upon ATP hydrolysis. The TRiC complex mediates the folding of WRAP53/TCAB1, thereby regulating telomere maintenance. As part of the TRiC complex may play a role in the assembly of BBSome, a complex involved in ciliogenesis regulating transports vesicles to the cilia.</text>
</comment>
<dbReference type="SUPFAM" id="SSF48592">
    <property type="entry name" value="GroEL equatorial domain-like"/>
    <property type="match status" value="1"/>
</dbReference>
<dbReference type="GO" id="GO:0016887">
    <property type="term" value="F:ATP hydrolysis activity"/>
    <property type="evidence" value="ECO:0007669"/>
    <property type="project" value="InterPro"/>
</dbReference>
<proteinExistence type="inferred from homology"/>
<dbReference type="GeneTree" id="ENSGT00550000074956"/>
<dbReference type="SUPFAM" id="SSF52029">
    <property type="entry name" value="GroEL apical domain-like"/>
    <property type="match status" value="1"/>
</dbReference>
<dbReference type="InterPro" id="IPR027409">
    <property type="entry name" value="GroEL-like_apical_dom_sf"/>
</dbReference>
<evidence type="ECO:0008006" key="13">
    <source>
        <dbReference type="Google" id="ProtNLM"/>
    </source>
</evidence>
<keyword evidence="7" id="KW-0143">Chaperone</keyword>
<evidence type="ECO:0000256" key="6">
    <source>
        <dbReference type="ARBA" id="ARBA00022840"/>
    </source>
</evidence>
<evidence type="ECO:0000256" key="10">
    <source>
        <dbReference type="SAM" id="MobiDB-lite"/>
    </source>
</evidence>
<keyword evidence="12" id="KW-1185">Reference proteome</keyword>
<feature type="region of interest" description="Disordered" evidence="10">
    <location>
        <begin position="1"/>
        <end position="27"/>
    </location>
</feature>
<evidence type="ECO:0000256" key="5">
    <source>
        <dbReference type="ARBA" id="ARBA00022801"/>
    </source>
</evidence>
<evidence type="ECO:0000256" key="1">
    <source>
        <dbReference type="ARBA" id="ARBA00004496"/>
    </source>
</evidence>
<keyword evidence="4" id="KW-0547">Nucleotide-binding</keyword>
<reference evidence="11" key="2">
    <citation type="submission" date="2025-09" db="UniProtKB">
        <authorList>
            <consortium name="Ensembl"/>
        </authorList>
    </citation>
    <scope>IDENTIFICATION</scope>
</reference>
<dbReference type="Proteomes" id="UP000233200">
    <property type="component" value="Unplaced"/>
</dbReference>
<evidence type="ECO:0000313" key="11">
    <source>
        <dbReference type="Ensembl" id="ENSRROP00000041638.1"/>
    </source>
</evidence>
<keyword evidence="3" id="KW-0963">Cytoplasm</keyword>
<dbReference type="SUPFAM" id="SSF54849">
    <property type="entry name" value="GroEL-intermediate domain like"/>
    <property type="match status" value="1"/>
</dbReference>
<comment type="similarity">
    <text evidence="2">Belongs to the TCP-1 chaperonin family.</text>
</comment>
<dbReference type="InterPro" id="IPR002423">
    <property type="entry name" value="Cpn60/GroEL/TCP-1"/>
</dbReference>
<dbReference type="GO" id="GO:0140662">
    <property type="term" value="F:ATP-dependent protein folding chaperone"/>
    <property type="evidence" value="ECO:0007669"/>
    <property type="project" value="InterPro"/>
</dbReference>
<dbReference type="PROSITE" id="PS00750">
    <property type="entry name" value="TCP1_1"/>
    <property type="match status" value="1"/>
</dbReference>
<dbReference type="InterPro" id="IPR017998">
    <property type="entry name" value="Chaperone_TCP-1"/>
</dbReference>
<name>A0A2K6RKS3_RHIRO</name>
<dbReference type="Gene3D" id="1.10.560.10">
    <property type="entry name" value="GroEL-like equatorial domain"/>
    <property type="match status" value="3"/>
</dbReference>
<dbReference type="GO" id="GO:0005737">
    <property type="term" value="C:cytoplasm"/>
    <property type="evidence" value="ECO:0007669"/>
    <property type="project" value="UniProtKB-SubCell"/>
</dbReference>
<dbReference type="Gene3D" id="3.30.260.10">
    <property type="entry name" value="TCP-1-like chaperonin intermediate domain"/>
    <property type="match status" value="2"/>
</dbReference>
<evidence type="ECO:0000256" key="4">
    <source>
        <dbReference type="ARBA" id="ARBA00022741"/>
    </source>
</evidence>
<dbReference type="Pfam" id="PF00118">
    <property type="entry name" value="Cpn60_TCP1"/>
    <property type="match status" value="2"/>
</dbReference>
<evidence type="ECO:0000256" key="7">
    <source>
        <dbReference type="ARBA" id="ARBA00023186"/>
    </source>
</evidence>
<sequence length="430" mass="45500">PENVASQIGVPARAASSHGKGAYQDPNKPAQILFSNISTAKAVAEAIRTSLGPKGMDKMIQDGKGDLSKAQNIEAGDGTTSVVIIAGSLSDSCTKLLQKGIHSTIISESFQKGTEILTDIDRETLLNSATTSLNSKVVSQYSSLLSPTSVNAVMKVIDPATATSVDLRDIKIVKKFGGTIDDSELVEGLVLIQKVLNSGITRVEKAKIGLIQFCLSAPKTDIDNQILASDYRACILNLKSILRDALSDLVLHFLNKMKVMTIGTKPVAHIDQFTADMLGSAELAEEVNLNGSGKLLKITGCASPGKTVTIVVCGSNKQVIEEAEYSIHDSLCVIGGGALEIDGMESYCIRAFADAMEVIPSTLAENACLNRIATVIELRNQHAQGEKNGGISNILKELVVQPLLVSVSALTLAAETVRSILKISDVVNTQ</sequence>
<accession>A0A2K6RKS3</accession>